<proteinExistence type="predicted"/>
<evidence type="ECO:0000256" key="2">
    <source>
        <dbReference type="ARBA" id="ARBA00022827"/>
    </source>
</evidence>
<protein>
    <recommendedName>
        <fullName evidence="6">Flavin-containing monooxygenase</fullName>
    </recommendedName>
</protein>
<keyword evidence="1" id="KW-0285">Flavoprotein</keyword>
<keyword evidence="2" id="KW-0274">FAD</keyword>
<dbReference type="SUPFAM" id="SSF51905">
    <property type="entry name" value="FAD/NAD(P)-binding domain"/>
    <property type="match status" value="1"/>
</dbReference>
<evidence type="ECO:0008006" key="6">
    <source>
        <dbReference type="Google" id="ProtNLM"/>
    </source>
</evidence>
<gene>
    <name evidence="4" type="ORF">VKT23_016830</name>
</gene>
<comment type="caution">
    <text evidence="4">The sequence shown here is derived from an EMBL/GenBank/DDBJ whole genome shotgun (WGS) entry which is preliminary data.</text>
</comment>
<evidence type="ECO:0000313" key="4">
    <source>
        <dbReference type="EMBL" id="KAK7441046.1"/>
    </source>
</evidence>
<organism evidence="4 5">
    <name type="scientific">Marasmiellus scandens</name>
    <dbReference type="NCBI Taxonomy" id="2682957"/>
    <lineage>
        <taxon>Eukaryota</taxon>
        <taxon>Fungi</taxon>
        <taxon>Dikarya</taxon>
        <taxon>Basidiomycota</taxon>
        <taxon>Agaricomycotina</taxon>
        <taxon>Agaricomycetes</taxon>
        <taxon>Agaricomycetidae</taxon>
        <taxon>Agaricales</taxon>
        <taxon>Marasmiineae</taxon>
        <taxon>Omphalotaceae</taxon>
        <taxon>Marasmiellus</taxon>
    </lineage>
</organism>
<dbReference type="PANTHER" id="PTHR43539">
    <property type="entry name" value="FLAVIN-BINDING MONOOXYGENASE-LIKE PROTEIN (AFU_ORTHOLOGUE AFUA_4G09220)"/>
    <property type="match status" value="1"/>
</dbReference>
<dbReference type="Gene3D" id="3.50.50.60">
    <property type="entry name" value="FAD/NAD(P)-binding domain"/>
    <property type="match status" value="1"/>
</dbReference>
<dbReference type="InterPro" id="IPR036188">
    <property type="entry name" value="FAD/NAD-bd_sf"/>
</dbReference>
<keyword evidence="3" id="KW-0560">Oxidoreductase</keyword>
<dbReference type="Pfam" id="PF00743">
    <property type="entry name" value="FMO-like"/>
    <property type="match status" value="1"/>
</dbReference>
<name>A0ABR1IY97_9AGAR</name>
<dbReference type="PANTHER" id="PTHR43539:SF68">
    <property type="entry name" value="FLAVIN-BINDING MONOOXYGENASE-LIKE PROTEIN (AFU_ORTHOLOGUE AFUA_4G09220)"/>
    <property type="match status" value="1"/>
</dbReference>
<dbReference type="InterPro" id="IPR020946">
    <property type="entry name" value="Flavin_mOase-like"/>
</dbReference>
<dbReference type="EMBL" id="JBANRG010000065">
    <property type="protein sequence ID" value="KAK7441046.1"/>
    <property type="molecule type" value="Genomic_DNA"/>
</dbReference>
<reference evidence="4 5" key="1">
    <citation type="submission" date="2024-01" db="EMBL/GenBank/DDBJ databases">
        <title>A draft genome for the cacao thread blight pathogen Marasmiellus scandens.</title>
        <authorList>
            <person name="Baruah I.K."/>
            <person name="Leung J."/>
            <person name="Bukari Y."/>
            <person name="Amoako-Attah I."/>
            <person name="Meinhardt L.W."/>
            <person name="Bailey B.A."/>
            <person name="Cohen S.P."/>
        </authorList>
    </citation>
    <scope>NUCLEOTIDE SEQUENCE [LARGE SCALE GENOMIC DNA]</scope>
    <source>
        <strain evidence="4 5">GH-19</strain>
    </source>
</reference>
<dbReference type="InterPro" id="IPR050982">
    <property type="entry name" value="Auxin_biosynth/cation_transpt"/>
</dbReference>
<keyword evidence="5" id="KW-1185">Reference proteome</keyword>
<sequence>MTTDPDSSVLPSGGFPLPTLDHLGVKAEMLPSNPVDAREIATKWFDSFSAAATESSIEAITKLFHQECYWRDILVLTWDFRTFTGPARIKQFLNDRLKLSQLKSFNLQYPEHISVQQPYPDLAWIQFMFSFVTGDVGICSGIGRLIPIPSADDSVEWKCHCMFTHLEDLQGHPEKIGSLRNQLPSHGVWASQRRKEMAFEDKDPVVVIIGGSQSGLTVAARLKMLDVPTLIVDKFPRIGDNWRNRYNALCLHDPIYYGHLPYLPFPPNWPAYTPSAKLAGWLEAYAEFMELNYWLSSTVTKAHFHPETGTWEVRVQFGDTSIPGARGQKERVLNVKHVIFATGFGAGEPVIPDIPDKDKFKGQILHSVHHKQASDHAGKKVVVIGSCTSAHDISADYYYNGVDVTMVQRGPTYIMTMKNGWKVMSGLFCEGGPPTDMADRIQASFPFFFGINGMLQRQTKKIAEMDKELLDNLTKAGFKLSMGPDHSGFALIAASRKSPGGYYLDAGTSQLVADGKIKLKTDGHIDRFTESEILFKDGSELKADVVVFATGYGDFRSTIWRICDEESARKCWKIWGISDEGELRGCYRNLGVPGLWYMTGGLQQCRFNSKHLALQIKAMEEGVFGERYELQVEDPTK</sequence>
<dbReference type="Proteomes" id="UP001498398">
    <property type="component" value="Unassembled WGS sequence"/>
</dbReference>
<evidence type="ECO:0000256" key="3">
    <source>
        <dbReference type="ARBA" id="ARBA00023002"/>
    </source>
</evidence>
<evidence type="ECO:0000256" key="1">
    <source>
        <dbReference type="ARBA" id="ARBA00022630"/>
    </source>
</evidence>
<evidence type="ECO:0000313" key="5">
    <source>
        <dbReference type="Proteomes" id="UP001498398"/>
    </source>
</evidence>
<accession>A0ABR1IY97</accession>